<evidence type="ECO:0000256" key="3">
    <source>
        <dbReference type="ARBA" id="ARBA00022801"/>
    </source>
</evidence>
<dbReference type="PANTHER" id="PTHR32341:SF9">
    <property type="entry name" value="IMMUNITY-RELATED GTPASE FAMILY M PROTEIN"/>
    <property type="match status" value="1"/>
</dbReference>
<protein>
    <submittedName>
        <fullName evidence="6">Immunity-related GTPase M9</fullName>
    </submittedName>
</protein>
<evidence type="ECO:0000313" key="6">
    <source>
        <dbReference type="EMBL" id="ACO88913.1"/>
    </source>
</evidence>
<reference evidence="6" key="1">
    <citation type="journal article" date="2009" name="PLoS Genet.">
        <title>Death and resurrection of the human IRGM gene.</title>
        <authorList>
            <person name="Bekpen C."/>
            <person name="Marques-Bonet T."/>
            <person name="Alkan C."/>
            <person name="Antonacci F."/>
            <person name="Leogrande M.B."/>
            <person name="Ventura M."/>
            <person name="Kidd J.M."/>
            <person name="Siswara P."/>
            <person name="Howard J.C."/>
            <person name="Eichler E.E."/>
        </authorList>
    </citation>
    <scope>NUCLEOTIDE SEQUENCE</scope>
</reference>
<dbReference type="GO" id="GO:0003924">
    <property type="term" value="F:GTPase activity"/>
    <property type="evidence" value="ECO:0007669"/>
    <property type="project" value="TreeGrafter"/>
</dbReference>
<organism evidence="6">
    <name type="scientific">Microcebus murinus</name>
    <name type="common">Gray mouse lemur</name>
    <name type="synonym">Lemur murinus</name>
    <dbReference type="NCBI Taxonomy" id="30608"/>
    <lineage>
        <taxon>Eukaryota</taxon>
        <taxon>Metazoa</taxon>
        <taxon>Chordata</taxon>
        <taxon>Craniata</taxon>
        <taxon>Vertebrata</taxon>
        <taxon>Euteleostomi</taxon>
        <taxon>Mammalia</taxon>
        <taxon>Eutheria</taxon>
        <taxon>Euarchontoglires</taxon>
        <taxon>Primates</taxon>
        <taxon>Strepsirrhini</taxon>
        <taxon>Lemuriformes</taxon>
        <taxon>Cheirogaleidae</taxon>
        <taxon>Microcebus</taxon>
    </lineage>
</organism>
<dbReference type="InterPro" id="IPR027417">
    <property type="entry name" value="P-loop_NTPase"/>
</dbReference>
<dbReference type="GO" id="GO:0005525">
    <property type="term" value="F:GTP binding"/>
    <property type="evidence" value="ECO:0007669"/>
    <property type="project" value="UniProtKB-KW"/>
</dbReference>
<dbReference type="AlphaFoldDB" id="C3UZU7"/>
<keyword evidence="4" id="KW-0342">GTP-binding</keyword>
<dbReference type="InterPro" id="IPR030385">
    <property type="entry name" value="G_IRG_dom"/>
</dbReference>
<keyword evidence="3" id="KW-0378">Hydrolase</keyword>
<dbReference type="GO" id="GO:0035458">
    <property type="term" value="P:cellular response to interferon-beta"/>
    <property type="evidence" value="ECO:0007669"/>
    <property type="project" value="TreeGrafter"/>
</dbReference>
<dbReference type="GO" id="GO:0000045">
    <property type="term" value="P:autophagosome assembly"/>
    <property type="evidence" value="ECO:0007669"/>
    <property type="project" value="TreeGrafter"/>
</dbReference>
<evidence type="ECO:0000256" key="1">
    <source>
        <dbReference type="ARBA" id="ARBA00005429"/>
    </source>
</evidence>
<dbReference type="PANTHER" id="PTHR32341">
    <property type="entry name" value="INTERFERON-INDUCIBLE GTPASE"/>
    <property type="match status" value="1"/>
</dbReference>
<name>C3UZU7_MICMU</name>
<evidence type="ECO:0000256" key="2">
    <source>
        <dbReference type="ARBA" id="ARBA00022741"/>
    </source>
</evidence>
<evidence type="ECO:0000259" key="5">
    <source>
        <dbReference type="PROSITE" id="PS51716"/>
    </source>
</evidence>
<dbReference type="PROSITE" id="PS51716">
    <property type="entry name" value="G_IRG"/>
    <property type="match status" value="1"/>
</dbReference>
<dbReference type="InterPro" id="IPR007743">
    <property type="entry name" value="Immunity-related_GTPase-like"/>
</dbReference>
<dbReference type="GO" id="GO:0005789">
    <property type="term" value="C:endoplasmic reticulum membrane"/>
    <property type="evidence" value="ECO:0007669"/>
    <property type="project" value="TreeGrafter"/>
</dbReference>
<gene>
    <name evidence="6" type="primary">IRGM9</name>
</gene>
<dbReference type="Pfam" id="PF05049">
    <property type="entry name" value="IIGP"/>
    <property type="match status" value="1"/>
</dbReference>
<dbReference type="GO" id="GO:0045087">
    <property type="term" value="P:innate immune response"/>
    <property type="evidence" value="ECO:0007669"/>
    <property type="project" value="TreeGrafter"/>
</dbReference>
<dbReference type="InterPro" id="IPR051515">
    <property type="entry name" value="IRG"/>
</dbReference>
<comment type="similarity">
    <text evidence="1">Belongs to the TRAFAC class dynamin-like GTPase superfamily. IRG family.</text>
</comment>
<dbReference type="Gene3D" id="3.40.50.300">
    <property type="entry name" value="P-loop containing nucleotide triphosphate hydrolases"/>
    <property type="match status" value="1"/>
</dbReference>
<feature type="domain" description="IRG-type G" evidence="5">
    <location>
        <begin position="90"/>
        <end position="266"/>
    </location>
</feature>
<sequence length="426" mass="47656">MLSQMTLMHPPNSPALLPLQVPPLLTDVTAFPLSPHTPLSASLTAVLPQCKDWSMLSKVEAMSIEKAIAGGNLPELVSAVRETVKMVSRTPVNVAVTGDSGNGMSSFINALRNIGHEEEASAPVGVLKTTQTHACYLSPHFPNVVLWDLPGTVSAAQSLENYATEMQFSRYDFFIIIASEQFSMNHVMLAKTVEDMGKQFYIVWTKLDMDLNTSALPKGQLGKIIRENILENLQKQRVCEPPIFLVSSFDPLSYDFPKLRDSLQMDLMKNRRHELLQNLSHTCERAVNDKVSFLQKKIATESLQDACGISDADDLAACLKAYQLLFGVDDESLWQVAQRVGRTFADYTNITKSCDVQGLSTRNWKLTCMTCTVFRAFLGLLRCIPWLGNLTIHYFRRKKQRCLLEIVAEDTKAILRKVLEDSIIPQ</sequence>
<accession>C3UZU7</accession>
<keyword evidence="2" id="KW-0547">Nucleotide-binding</keyword>
<dbReference type="FunFam" id="3.40.50.300:FF:000541">
    <property type="entry name" value="Immunity related GTPase M"/>
    <property type="match status" value="1"/>
</dbReference>
<evidence type="ECO:0000256" key="4">
    <source>
        <dbReference type="ARBA" id="ARBA00023134"/>
    </source>
</evidence>
<dbReference type="SUPFAM" id="SSF52540">
    <property type="entry name" value="P-loop containing nucleoside triphosphate hydrolases"/>
    <property type="match status" value="1"/>
</dbReference>
<dbReference type="EMBL" id="FJ824062">
    <property type="protein sequence ID" value="ACO88913.1"/>
    <property type="molecule type" value="Genomic_DNA"/>
</dbReference>
<proteinExistence type="inferred from homology"/>